<dbReference type="EMBL" id="CAEKDK010000004">
    <property type="protein sequence ID" value="CAB4278140.1"/>
    <property type="molecule type" value="Genomic_DNA"/>
</dbReference>
<sequence>MGLKEEISVLHSMLPMRMLLFLLPTQQNHLQPATPLQCQLQHLNLHPDLITFCPITVPHVEGLHEGIEFASEVSTALIHLFCVAVDQNCDQIQVILKASVLDHKIDMIFYCLVHWVPEFTRKLGVGIKSIYYITTAAAVHVFSIVPAQNYSLSRTGIIIEEQLRDLPPGYQSHNVVLLPGCEIRSMLVLWKPFGLGGLTLY</sequence>
<accession>A0A6J5UNJ4</accession>
<evidence type="ECO:0000313" key="1">
    <source>
        <dbReference type="EMBL" id="CAB4278140.1"/>
    </source>
</evidence>
<evidence type="ECO:0000313" key="2">
    <source>
        <dbReference type="Proteomes" id="UP000507222"/>
    </source>
</evidence>
<organism evidence="1 2">
    <name type="scientific">Prunus armeniaca</name>
    <name type="common">Apricot</name>
    <name type="synonym">Armeniaca vulgaris</name>
    <dbReference type="NCBI Taxonomy" id="36596"/>
    <lineage>
        <taxon>Eukaryota</taxon>
        <taxon>Viridiplantae</taxon>
        <taxon>Streptophyta</taxon>
        <taxon>Embryophyta</taxon>
        <taxon>Tracheophyta</taxon>
        <taxon>Spermatophyta</taxon>
        <taxon>Magnoliopsida</taxon>
        <taxon>eudicotyledons</taxon>
        <taxon>Gunneridae</taxon>
        <taxon>Pentapetalae</taxon>
        <taxon>rosids</taxon>
        <taxon>fabids</taxon>
        <taxon>Rosales</taxon>
        <taxon>Rosaceae</taxon>
        <taxon>Amygdaloideae</taxon>
        <taxon>Amygdaleae</taxon>
        <taxon>Prunus</taxon>
    </lineage>
</organism>
<proteinExistence type="predicted"/>
<gene>
    <name evidence="1" type="ORF">CURHAP_LOCUS28416</name>
</gene>
<name>A0A6J5UNJ4_PRUAR</name>
<dbReference type="AlphaFoldDB" id="A0A6J5UNJ4"/>
<protein>
    <submittedName>
        <fullName evidence="1">Uncharacterized protein</fullName>
    </submittedName>
</protein>
<dbReference type="Proteomes" id="UP000507222">
    <property type="component" value="Unassembled WGS sequence"/>
</dbReference>
<reference evidence="1 2" key="1">
    <citation type="submission" date="2020-05" db="EMBL/GenBank/DDBJ databases">
        <authorList>
            <person name="Campoy J."/>
            <person name="Schneeberger K."/>
            <person name="Spophaly S."/>
        </authorList>
    </citation>
    <scope>NUCLEOTIDE SEQUENCE [LARGE SCALE GENOMIC DNA]</scope>
    <source>
        <strain evidence="1">PruArmRojPasFocal</strain>
    </source>
</reference>